<feature type="region of interest" description="Disordered" evidence="2">
    <location>
        <begin position="1"/>
        <end position="26"/>
    </location>
</feature>
<dbReference type="GO" id="GO:0005737">
    <property type="term" value="C:cytoplasm"/>
    <property type="evidence" value="ECO:0007669"/>
    <property type="project" value="TreeGrafter"/>
</dbReference>
<dbReference type="InterPro" id="IPR040044">
    <property type="entry name" value="SRR1L"/>
</dbReference>
<dbReference type="GO" id="GO:0005634">
    <property type="term" value="C:nucleus"/>
    <property type="evidence" value="ECO:0007669"/>
    <property type="project" value="TreeGrafter"/>
</dbReference>
<dbReference type="EMBL" id="HBUF01604692">
    <property type="protein sequence ID" value="CAG6777258.1"/>
    <property type="molecule type" value="Transcribed_RNA"/>
</dbReference>
<evidence type="ECO:0000259" key="3">
    <source>
        <dbReference type="Pfam" id="PF07985"/>
    </source>
</evidence>
<evidence type="ECO:0000256" key="2">
    <source>
        <dbReference type="SAM" id="MobiDB-lite"/>
    </source>
</evidence>
<reference evidence="4" key="1">
    <citation type="submission" date="2021-05" db="EMBL/GenBank/DDBJ databases">
        <authorList>
            <person name="Alioto T."/>
            <person name="Alioto T."/>
            <person name="Gomez Garrido J."/>
        </authorList>
    </citation>
    <scope>NUCLEOTIDE SEQUENCE</scope>
</reference>
<evidence type="ECO:0000256" key="1">
    <source>
        <dbReference type="ARBA" id="ARBA00009856"/>
    </source>
</evidence>
<dbReference type="EMBL" id="HBUF01604689">
    <property type="protein sequence ID" value="CAG6777246.1"/>
    <property type="molecule type" value="Transcribed_RNA"/>
</dbReference>
<sequence>MTEVADEKSEFQVVSSKKKSKSKQFKGKYDPLDYNIRRIESLKEELESSTYYLELLNSISKSLATSSASTTQGIDEIICYGIGNFTDSIAAKYQLVLLLLLKQEYKCPVWIYDPIFNELEIELIKTFNLKLITVNEECKHKIESKTLVYMPRCPIQLINNLLYSNWYRENLKNTILLSNSITTIIDSNTDNFLNSNLTFIFHIKTILEEIPVENNFKFKDIFNDTSLHYFPSSNLNSVEEDIWDLRSLEPSYTECNFEKTK</sequence>
<dbReference type="InterPro" id="IPR012942">
    <property type="entry name" value="SRR1-like"/>
</dbReference>
<comment type="similarity">
    <text evidence="1">Belongs to the SRR1 family.</text>
</comment>
<feature type="domain" description="SRR1-like" evidence="3">
    <location>
        <begin position="62"/>
        <end position="229"/>
    </location>
</feature>
<dbReference type="EMBL" id="HBUF01604690">
    <property type="protein sequence ID" value="CAG6777251.1"/>
    <property type="molecule type" value="Transcribed_RNA"/>
</dbReference>
<feature type="compositionally biased region" description="Basic and acidic residues" evidence="2">
    <location>
        <begin position="1"/>
        <end position="10"/>
    </location>
</feature>
<evidence type="ECO:0000313" key="4">
    <source>
        <dbReference type="EMBL" id="CAG6777251.1"/>
    </source>
</evidence>
<protein>
    <submittedName>
        <fullName evidence="4">SRR1-like protein</fullName>
    </submittedName>
</protein>
<dbReference type="PANTHER" id="PTHR28626:SF3">
    <property type="entry name" value="SRR1-LIKE PROTEIN"/>
    <property type="match status" value="1"/>
</dbReference>
<dbReference type="AlphaFoldDB" id="A0A8D9F4S9"/>
<dbReference type="PANTHER" id="PTHR28626">
    <property type="entry name" value="SRR1-LIKE PROTEIN"/>
    <property type="match status" value="1"/>
</dbReference>
<dbReference type="Pfam" id="PF07985">
    <property type="entry name" value="SRR1"/>
    <property type="match status" value="1"/>
</dbReference>
<feature type="compositionally biased region" description="Basic residues" evidence="2">
    <location>
        <begin position="16"/>
        <end position="26"/>
    </location>
</feature>
<proteinExistence type="inferred from homology"/>
<name>A0A8D9F4S9_9HEMI</name>
<accession>A0A8D9F4S9</accession>
<organism evidence="4">
    <name type="scientific">Cacopsylla melanoneura</name>
    <dbReference type="NCBI Taxonomy" id="428564"/>
    <lineage>
        <taxon>Eukaryota</taxon>
        <taxon>Metazoa</taxon>
        <taxon>Ecdysozoa</taxon>
        <taxon>Arthropoda</taxon>
        <taxon>Hexapoda</taxon>
        <taxon>Insecta</taxon>
        <taxon>Pterygota</taxon>
        <taxon>Neoptera</taxon>
        <taxon>Paraneoptera</taxon>
        <taxon>Hemiptera</taxon>
        <taxon>Sternorrhyncha</taxon>
        <taxon>Psylloidea</taxon>
        <taxon>Psyllidae</taxon>
        <taxon>Psyllinae</taxon>
        <taxon>Cacopsylla</taxon>
    </lineage>
</organism>